<dbReference type="SUPFAM" id="SSF50939">
    <property type="entry name" value="Sialidases"/>
    <property type="match status" value="1"/>
</dbReference>
<accession>A0A146G448</accession>
<dbReference type="Pfam" id="PF13088">
    <property type="entry name" value="BNR_2"/>
    <property type="match status" value="1"/>
</dbReference>
<dbReference type="CDD" id="cd15482">
    <property type="entry name" value="Sialidase_non-viral"/>
    <property type="match status" value="1"/>
</dbReference>
<dbReference type="OrthoDB" id="41724at2"/>
<gene>
    <name evidence="2" type="ORF">TSACC_2974</name>
</gene>
<dbReference type="STRING" id="690879.TSACC_2974"/>
<feature type="domain" description="Sialidase" evidence="1">
    <location>
        <begin position="123"/>
        <end position="361"/>
    </location>
</feature>
<dbReference type="AlphaFoldDB" id="A0A146G448"/>
<dbReference type="InterPro" id="IPR011040">
    <property type="entry name" value="Sialidase"/>
</dbReference>
<dbReference type="PANTHER" id="PTHR43752">
    <property type="entry name" value="BNR/ASP-BOX REPEAT FAMILY PROTEIN"/>
    <property type="match status" value="1"/>
</dbReference>
<reference evidence="3" key="1">
    <citation type="journal article" date="2017" name="Genome Announc.">
        <title>Draft Genome Sequence of Terrimicrobium sacchariphilum NM-5T, a Facultative Anaerobic Soil Bacterium of the Class Spartobacteria.</title>
        <authorList>
            <person name="Qiu Y.L."/>
            <person name="Tourlousse D.M."/>
            <person name="Matsuura N."/>
            <person name="Ohashi A."/>
            <person name="Sekiguchi Y."/>
        </authorList>
    </citation>
    <scope>NUCLEOTIDE SEQUENCE [LARGE SCALE GENOMIC DNA]</scope>
    <source>
        <strain evidence="3">NM-5</strain>
    </source>
</reference>
<name>A0A146G448_TERSA</name>
<organism evidence="2 3">
    <name type="scientific">Terrimicrobium sacchariphilum</name>
    <dbReference type="NCBI Taxonomy" id="690879"/>
    <lineage>
        <taxon>Bacteria</taxon>
        <taxon>Pseudomonadati</taxon>
        <taxon>Verrucomicrobiota</taxon>
        <taxon>Terrimicrobiia</taxon>
        <taxon>Terrimicrobiales</taxon>
        <taxon>Terrimicrobiaceae</taxon>
        <taxon>Terrimicrobium</taxon>
    </lineage>
</organism>
<proteinExistence type="predicted"/>
<keyword evidence="3" id="KW-1185">Reference proteome</keyword>
<comment type="caution">
    <text evidence="2">The sequence shown here is derived from an EMBL/GenBank/DDBJ whole genome shotgun (WGS) entry which is preliminary data.</text>
</comment>
<dbReference type="Proteomes" id="UP000076023">
    <property type="component" value="Unassembled WGS sequence"/>
</dbReference>
<sequence>MPSLITNRHGSARVTRLAGRTSIVHRASSWDAAYSHHPQVAAIGGRLWATWSLGHLHEDGPGQTMVYATSDDLGHTWTAARTLVPAAPGEHGPTCITSGGLHVGEDTIAAYASSYEITPAAMALFMESGLNGWHRPGLKTVHRVYTGVHVSRDGGATWSETESRLPGFIPNLSPVRLDSGRLFMTGHLRHAWTDDPAGLSGWEIVGLPGLPDGFFERAGGFCPVTGQLAELGICEGAVYEIPGQPLRMMLRSNRARLAVAESRDDGATWSEPQLTDFTDCGSKMQFGRLPDGRYFALSCPDPNVPTSCLRRTPLVLAVSRDGNVFDRHFLLGDEPDAPLRYPGAYKHGRYGYPYSLVVSDHLVVINSVGKEDIECHVFSLRDLED</sequence>
<dbReference type="RefSeq" id="WP_075078405.1">
    <property type="nucleotide sequence ID" value="NZ_BDCO01000002.1"/>
</dbReference>
<dbReference type="InterPro" id="IPR036278">
    <property type="entry name" value="Sialidase_sf"/>
</dbReference>
<evidence type="ECO:0000313" key="2">
    <source>
        <dbReference type="EMBL" id="GAT32575.1"/>
    </source>
</evidence>
<dbReference type="Gene3D" id="2.120.10.10">
    <property type="match status" value="2"/>
</dbReference>
<dbReference type="PANTHER" id="PTHR43752:SF2">
    <property type="entry name" value="BNR_ASP-BOX REPEAT FAMILY PROTEIN"/>
    <property type="match status" value="1"/>
</dbReference>
<evidence type="ECO:0000313" key="3">
    <source>
        <dbReference type="Proteomes" id="UP000076023"/>
    </source>
</evidence>
<dbReference type="InParanoid" id="A0A146G448"/>
<dbReference type="EMBL" id="BDCO01000002">
    <property type="protein sequence ID" value="GAT32575.1"/>
    <property type="molecule type" value="Genomic_DNA"/>
</dbReference>
<protein>
    <submittedName>
        <fullName evidence="2">BNR repeat-like domain-containing protein</fullName>
    </submittedName>
</protein>
<evidence type="ECO:0000259" key="1">
    <source>
        <dbReference type="Pfam" id="PF13088"/>
    </source>
</evidence>